<feature type="compositionally biased region" description="Pro residues" evidence="1">
    <location>
        <begin position="694"/>
        <end position="703"/>
    </location>
</feature>
<dbReference type="OrthoDB" id="278430at2759"/>
<keyword evidence="5" id="KW-1185">Reference proteome</keyword>
<dbReference type="Proteomes" id="UP000708208">
    <property type="component" value="Unassembled WGS sequence"/>
</dbReference>
<dbReference type="AlphaFoldDB" id="A0A8J2LQC6"/>
<feature type="region of interest" description="Disordered" evidence="1">
    <location>
        <begin position="383"/>
        <end position="454"/>
    </location>
</feature>
<feature type="region of interest" description="Disordered" evidence="1">
    <location>
        <begin position="246"/>
        <end position="331"/>
    </location>
</feature>
<dbReference type="PANTHER" id="PTHR15672:SF8">
    <property type="entry name" value="PROTEIN ENCORE"/>
    <property type="match status" value="1"/>
</dbReference>
<feature type="compositionally biased region" description="Low complexity" evidence="1">
    <location>
        <begin position="865"/>
        <end position="889"/>
    </location>
</feature>
<dbReference type="SMART" id="SM00393">
    <property type="entry name" value="R3H"/>
    <property type="match status" value="1"/>
</dbReference>
<feature type="compositionally biased region" description="Low complexity" evidence="1">
    <location>
        <begin position="113"/>
        <end position="130"/>
    </location>
</feature>
<dbReference type="PANTHER" id="PTHR15672">
    <property type="entry name" value="CAMP-REGULATED PHOSPHOPROTEIN 21 RELATED R3H DOMAIN CONTAINING PROTEIN"/>
    <property type="match status" value="1"/>
</dbReference>
<evidence type="ECO:0000256" key="1">
    <source>
        <dbReference type="SAM" id="MobiDB-lite"/>
    </source>
</evidence>
<dbReference type="InterPro" id="IPR051937">
    <property type="entry name" value="R3H_domain_containing"/>
</dbReference>
<protein>
    <submittedName>
        <fullName evidence="4">Uncharacterized protein</fullName>
    </submittedName>
</protein>
<evidence type="ECO:0000313" key="4">
    <source>
        <dbReference type="EMBL" id="CAG7836093.1"/>
    </source>
</evidence>
<sequence>MDIIVPTASGSPMNPESKQNGGKTSPPVVCDDPQQQHPNQQQQRPTRYINNSTLVGGVNKVNTTRSNSSASNTSKNKSLVRSHAVSEETSPPPPDGVSGKVVSSMNNNKNGKLRQQSSQQSSSLESSLSLDNNFSNEKNCSEDNELLDFIIDTLNRSAKDRTLILRIESDLISFIKDPSRSAHNFPQMTSYQRMLVHRVSGYFHLEHNLDNSATCVVVTKTKGTRVPETRFREYIEDQQQDLNKTVLKRDASGPRKGNEEQVQQGLNRTRGKSLEEKTEDYNRARRRIFNSDQQQDPGVYCWSSSTESNTTNDPQGKQTRHFNRKSTTQNSSTLLKVESFETATINRKNKPPVVNKSYSFGGYGATDGNNVVIGNSNNMSLNRFSKQDSSSSSSGLSPASSGYKSQSFQSSTENTMTTPNSSSSPQNNLAAQESTSVLSVEGIPPPTAVSANHSSHHHQCVLAAPVQSAPLSQQQYIFYPASSSSLGLMQGAPLQMQPQQTPLQHPQQNPSQSENVVLWAVTDMNHVPPGSILIDPNSGQALKNNDGTMYHYDPTNPPKHVISQPQTELVMYQSPQPHMQQQRPQLVNTPSGDVDHMAQWFTQMGVHQPPPQPQHAPAGQQWGEEYFVASPHQQQPPPPSSFITAGGPSILWDPSKISTGAIGLNQQYYPVPAHPPPPHPPPPSQQPHYVVAAPPGPQQPPPQQVVMQYSVPSSSATGAPYMSYMLQPYSPIVAAAAAAAANYNLVPYGQQPSQAAPRPILPNTVHQQPQQPIKFSKEFCYVPTSTNPTPGGNNAACLYNPFYGNAMAAAAAAAAHVQNQQPGGGHRFPGNPPMYPAQFIPRPSSSGFNNYRSNVKPPRKNRARNFSSNNERSSSQTQQQQQQSSDKNS</sequence>
<gene>
    <name evidence="4" type="ORF">AFUS01_LOCUS45378</name>
</gene>
<feature type="compositionally biased region" description="Low complexity" evidence="1">
    <location>
        <begin position="387"/>
        <end position="428"/>
    </location>
</feature>
<feature type="compositionally biased region" description="Basic and acidic residues" evidence="1">
    <location>
        <begin position="247"/>
        <end position="259"/>
    </location>
</feature>
<feature type="compositionally biased region" description="Polar residues" evidence="1">
    <location>
        <begin position="843"/>
        <end position="853"/>
    </location>
</feature>
<dbReference type="PROSITE" id="PS51061">
    <property type="entry name" value="R3H"/>
    <property type="match status" value="1"/>
</dbReference>
<feature type="compositionally biased region" description="Polar residues" evidence="1">
    <location>
        <begin position="290"/>
        <end position="317"/>
    </location>
</feature>
<feature type="compositionally biased region" description="Polar residues" evidence="1">
    <location>
        <begin position="8"/>
        <end position="23"/>
    </location>
</feature>
<proteinExistence type="predicted"/>
<name>A0A8J2LQC6_9HEXA</name>
<feature type="region of interest" description="Disordered" evidence="1">
    <location>
        <begin position="667"/>
        <end position="703"/>
    </location>
</feature>
<reference evidence="4" key="1">
    <citation type="submission" date="2021-06" db="EMBL/GenBank/DDBJ databases">
        <authorList>
            <person name="Hodson N. C."/>
            <person name="Mongue J. A."/>
            <person name="Jaron S. K."/>
        </authorList>
    </citation>
    <scope>NUCLEOTIDE SEQUENCE</scope>
</reference>
<dbReference type="PROSITE" id="PS51673">
    <property type="entry name" value="SUZ"/>
    <property type="match status" value="1"/>
</dbReference>
<accession>A0A8J2LQC6</accession>
<evidence type="ECO:0000313" key="5">
    <source>
        <dbReference type="Proteomes" id="UP000708208"/>
    </source>
</evidence>
<feature type="compositionally biased region" description="Pro residues" evidence="1">
    <location>
        <begin position="672"/>
        <end position="685"/>
    </location>
</feature>
<feature type="region of interest" description="Disordered" evidence="1">
    <location>
        <begin position="1"/>
        <end position="130"/>
    </location>
</feature>
<dbReference type="Pfam" id="PF12752">
    <property type="entry name" value="SUZ"/>
    <property type="match status" value="1"/>
</dbReference>
<evidence type="ECO:0000259" key="3">
    <source>
        <dbReference type="PROSITE" id="PS51673"/>
    </source>
</evidence>
<dbReference type="InterPro" id="IPR001374">
    <property type="entry name" value="R3H_dom"/>
</dbReference>
<dbReference type="Pfam" id="PF01424">
    <property type="entry name" value="R3H"/>
    <property type="match status" value="1"/>
</dbReference>
<dbReference type="GO" id="GO:0003676">
    <property type="term" value="F:nucleic acid binding"/>
    <property type="evidence" value="ECO:0007669"/>
    <property type="project" value="UniProtKB-UniRule"/>
</dbReference>
<comment type="caution">
    <text evidence="4">The sequence shown here is derived from an EMBL/GenBank/DDBJ whole genome shotgun (WGS) entry which is preliminary data.</text>
</comment>
<feature type="domain" description="R3H" evidence="2">
    <location>
        <begin position="161"/>
        <end position="224"/>
    </location>
</feature>
<dbReference type="EMBL" id="CAJVCH010570873">
    <property type="protein sequence ID" value="CAG7836093.1"/>
    <property type="molecule type" value="Genomic_DNA"/>
</dbReference>
<feature type="compositionally biased region" description="Basic and acidic residues" evidence="1">
    <location>
        <begin position="272"/>
        <end position="283"/>
    </location>
</feature>
<feature type="compositionally biased region" description="Polar residues" evidence="1">
    <location>
        <begin position="429"/>
        <end position="438"/>
    </location>
</feature>
<evidence type="ECO:0000259" key="2">
    <source>
        <dbReference type="PROSITE" id="PS51061"/>
    </source>
</evidence>
<feature type="domain" description="SUZ" evidence="3">
    <location>
        <begin position="225"/>
        <end position="293"/>
    </location>
</feature>
<dbReference type="InterPro" id="IPR024771">
    <property type="entry name" value="SUZ"/>
</dbReference>
<feature type="compositionally biased region" description="Polar residues" evidence="1">
    <location>
        <begin position="101"/>
        <end position="110"/>
    </location>
</feature>
<feature type="compositionally biased region" description="Low complexity" evidence="1">
    <location>
        <begin position="62"/>
        <end position="77"/>
    </location>
</feature>
<feature type="region of interest" description="Disordered" evidence="1">
    <location>
        <begin position="818"/>
        <end position="889"/>
    </location>
</feature>
<feature type="compositionally biased region" description="Low complexity" evidence="1">
    <location>
        <begin position="33"/>
        <end position="45"/>
    </location>
</feature>
<organism evidence="4 5">
    <name type="scientific">Allacma fusca</name>
    <dbReference type="NCBI Taxonomy" id="39272"/>
    <lineage>
        <taxon>Eukaryota</taxon>
        <taxon>Metazoa</taxon>
        <taxon>Ecdysozoa</taxon>
        <taxon>Arthropoda</taxon>
        <taxon>Hexapoda</taxon>
        <taxon>Collembola</taxon>
        <taxon>Symphypleona</taxon>
        <taxon>Sminthuridae</taxon>
        <taxon>Allacma</taxon>
    </lineage>
</organism>
<dbReference type="CDD" id="cd02642">
    <property type="entry name" value="R3H_encore_like"/>
    <property type="match status" value="1"/>
</dbReference>